<keyword evidence="3" id="KW-1185">Reference proteome</keyword>
<feature type="transmembrane region" description="Helical" evidence="1">
    <location>
        <begin position="201"/>
        <end position="229"/>
    </location>
</feature>
<feature type="transmembrane region" description="Helical" evidence="1">
    <location>
        <begin position="59"/>
        <end position="75"/>
    </location>
</feature>
<dbReference type="RefSeq" id="WP_146405904.1">
    <property type="nucleotide sequence ID" value="NZ_SJPU01000001.1"/>
</dbReference>
<organism evidence="2 3">
    <name type="scientific">Allorhodopirellula heiligendammensis</name>
    <dbReference type="NCBI Taxonomy" id="2714739"/>
    <lineage>
        <taxon>Bacteria</taxon>
        <taxon>Pseudomonadati</taxon>
        <taxon>Planctomycetota</taxon>
        <taxon>Planctomycetia</taxon>
        <taxon>Pirellulales</taxon>
        <taxon>Pirellulaceae</taxon>
        <taxon>Allorhodopirellula</taxon>
    </lineage>
</organism>
<feature type="transmembrane region" description="Helical" evidence="1">
    <location>
        <begin position="126"/>
        <end position="150"/>
    </location>
</feature>
<protein>
    <submittedName>
        <fullName evidence="2">Cytidylyltransferase family protein</fullName>
    </submittedName>
</protein>
<evidence type="ECO:0000256" key="1">
    <source>
        <dbReference type="SAM" id="Phobius"/>
    </source>
</evidence>
<keyword evidence="2" id="KW-0548">Nucleotidyltransferase</keyword>
<dbReference type="Proteomes" id="UP000319908">
    <property type="component" value="Unassembled WGS sequence"/>
</dbReference>
<reference evidence="2 3" key="1">
    <citation type="journal article" date="2020" name="Antonie Van Leeuwenhoek">
        <title>Rhodopirellula heiligendammensis sp. nov., Rhodopirellula pilleata sp. nov., and Rhodopirellula solitaria sp. nov. isolated from natural or artificial marine surfaces in Northern Germany and California, USA, and emended description of the genus Rhodopirellula.</title>
        <authorList>
            <person name="Kallscheuer N."/>
            <person name="Wiegand S."/>
            <person name="Jogler M."/>
            <person name="Boedeker C."/>
            <person name="Peeters S.H."/>
            <person name="Rast P."/>
            <person name="Heuer A."/>
            <person name="Jetten M.S.M."/>
            <person name="Rohde M."/>
            <person name="Jogler C."/>
        </authorList>
    </citation>
    <scope>NUCLEOTIDE SEQUENCE [LARGE SCALE GENOMIC DNA]</scope>
    <source>
        <strain evidence="2 3">Poly21</strain>
    </source>
</reference>
<keyword evidence="1" id="KW-0812">Transmembrane</keyword>
<comment type="caution">
    <text evidence="2">The sequence shown here is derived from an EMBL/GenBank/DDBJ whole genome shotgun (WGS) entry which is preliminary data.</text>
</comment>
<feature type="transmembrane region" description="Helical" evidence="1">
    <location>
        <begin position="249"/>
        <end position="265"/>
    </location>
</feature>
<evidence type="ECO:0000313" key="2">
    <source>
        <dbReference type="EMBL" id="TWU18977.1"/>
    </source>
</evidence>
<name>A0A5C6C4Q9_9BACT</name>
<accession>A0A5C6C4Q9</accession>
<gene>
    <name evidence="2" type="ORF">Poly21_11480</name>
</gene>
<keyword evidence="2" id="KW-0808">Transferase</keyword>
<dbReference type="OrthoDB" id="7066838at2"/>
<keyword evidence="1" id="KW-0472">Membrane</keyword>
<feature type="transmembrane region" description="Helical" evidence="1">
    <location>
        <begin position="24"/>
        <end position="47"/>
    </location>
</feature>
<dbReference type="EMBL" id="SJPU01000001">
    <property type="protein sequence ID" value="TWU18977.1"/>
    <property type="molecule type" value="Genomic_DNA"/>
</dbReference>
<dbReference type="GO" id="GO:0016779">
    <property type="term" value="F:nucleotidyltransferase activity"/>
    <property type="evidence" value="ECO:0007669"/>
    <property type="project" value="UniProtKB-KW"/>
</dbReference>
<keyword evidence="1" id="KW-1133">Transmembrane helix</keyword>
<proteinExistence type="predicted"/>
<dbReference type="AlphaFoldDB" id="A0A5C6C4Q9"/>
<evidence type="ECO:0000313" key="3">
    <source>
        <dbReference type="Proteomes" id="UP000319908"/>
    </source>
</evidence>
<sequence length="266" mass="29785">MCWNVSLSLKLPEHQTIVLLPNNYLISLVLHQAILAAVCYLTGWCVLRWDVKVNYTRKINHFMLMLIPFVLAWWLPYVPNVPTTIASLVTFVTMTSLFLPPIRNRVPLVATAFASVDRPEDRPHTIAWIMSQAVAAYLVILVVFLTLRWLKAPELIAIPLLINGIGDGLAEPIGIRFGRHRYQVPSLAAGRCYTRSYEGSACVWVTSVIVILFLLPTLSWPVFIALVTWVPPIMTLTEAFSPHSWDAPFMYAMGGACVSLVLLLVG</sequence>